<dbReference type="SUPFAM" id="SSF51206">
    <property type="entry name" value="cAMP-binding domain-like"/>
    <property type="match status" value="1"/>
</dbReference>
<dbReference type="InterPro" id="IPR050397">
    <property type="entry name" value="Env_Response_Regulators"/>
</dbReference>
<protein>
    <recommendedName>
        <fullName evidence="8">Crp/Fnr family transcriptional regulator</fullName>
    </recommendedName>
</protein>
<evidence type="ECO:0000256" key="3">
    <source>
        <dbReference type="ARBA" id="ARBA00023163"/>
    </source>
</evidence>
<sequence>MSKEENDNIVQALEHSGLCREFTQDEILSLIEEKDTDIKRYEKGSFVFEEDDTPDKLYVLIEGYVEVSKMTFSGKKILITTIENPGDMFAEVYMFMGKGKYDMSAQAVEESVVLSVSCDFFENISHNIKAGVSAKIRKNLMSIFAMKAYNLSGKVRLLGCGSIREKIALYLIENQTASGQITKNPSREELSDYLNVTRPSLSRELGNMEKEGIIKLDGRKITIVSQDKLEEYL</sequence>
<keyword evidence="2" id="KW-0238">DNA-binding</keyword>
<dbReference type="SMART" id="SM00419">
    <property type="entry name" value="HTH_CRP"/>
    <property type="match status" value="1"/>
</dbReference>
<gene>
    <name evidence="6" type="ORF">APZ18_06340</name>
</gene>
<dbReference type="PANTHER" id="PTHR24567:SF58">
    <property type="entry name" value="CYCLIC AMP-BINDING REGULATORY PROTEIN"/>
    <property type="match status" value="1"/>
</dbReference>
<keyword evidence="1" id="KW-0805">Transcription regulation</keyword>
<dbReference type="AlphaFoldDB" id="A0AAW3JVZ9"/>
<evidence type="ECO:0000256" key="1">
    <source>
        <dbReference type="ARBA" id="ARBA00023015"/>
    </source>
</evidence>
<evidence type="ECO:0000313" key="7">
    <source>
        <dbReference type="Proteomes" id="UP000050833"/>
    </source>
</evidence>
<dbReference type="EMBL" id="LLKB01000001">
    <property type="protein sequence ID" value="KQC86779.1"/>
    <property type="molecule type" value="Genomic_DNA"/>
</dbReference>
<dbReference type="GO" id="GO:0003677">
    <property type="term" value="F:DNA binding"/>
    <property type="evidence" value="ECO:0007669"/>
    <property type="project" value="UniProtKB-KW"/>
</dbReference>
<dbReference type="InterPro" id="IPR014710">
    <property type="entry name" value="RmlC-like_jellyroll"/>
</dbReference>
<keyword evidence="3" id="KW-0804">Transcription</keyword>
<dbReference type="Pfam" id="PF13545">
    <property type="entry name" value="HTH_Crp_2"/>
    <property type="match status" value="1"/>
</dbReference>
<accession>A0AAW3JVZ9</accession>
<dbReference type="Proteomes" id="UP000050833">
    <property type="component" value="Unassembled WGS sequence"/>
</dbReference>
<reference evidence="6 7" key="1">
    <citation type="submission" date="2015-10" db="EMBL/GenBank/DDBJ databases">
        <title>Butyribacter intestini gen. nov., sp. nov., a butyric acid-producing bacterium of the family Lachnospiraceae isolated from the human faeces.</title>
        <authorList>
            <person name="Zou Y."/>
            <person name="Xue W."/>
            <person name="Luo G."/>
            <person name="Lv M."/>
        </authorList>
    </citation>
    <scope>NUCLEOTIDE SEQUENCE [LARGE SCALE GENOMIC DNA]</scope>
    <source>
        <strain evidence="6 7">TF01-11</strain>
    </source>
</reference>
<comment type="caution">
    <text evidence="6">The sequence shown here is derived from an EMBL/GenBank/DDBJ whole genome shotgun (WGS) entry which is preliminary data.</text>
</comment>
<dbReference type="Pfam" id="PF00027">
    <property type="entry name" value="cNMP_binding"/>
    <property type="match status" value="1"/>
</dbReference>
<dbReference type="CDD" id="cd00038">
    <property type="entry name" value="CAP_ED"/>
    <property type="match status" value="1"/>
</dbReference>
<name>A0AAW3JVZ9_9FIRM</name>
<dbReference type="PROSITE" id="PS51063">
    <property type="entry name" value="HTH_CRP_2"/>
    <property type="match status" value="1"/>
</dbReference>
<feature type="domain" description="Cyclic nucleotide-binding" evidence="4">
    <location>
        <begin position="18"/>
        <end position="124"/>
    </location>
</feature>
<dbReference type="SMART" id="SM00100">
    <property type="entry name" value="cNMP"/>
    <property type="match status" value="1"/>
</dbReference>
<dbReference type="InterPro" id="IPR036390">
    <property type="entry name" value="WH_DNA-bd_sf"/>
</dbReference>
<evidence type="ECO:0000259" key="4">
    <source>
        <dbReference type="PROSITE" id="PS50042"/>
    </source>
</evidence>
<dbReference type="GO" id="GO:0003700">
    <property type="term" value="F:DNA-binding transcription factor activity"/>
    <property type="evidence" value="ECO:0007669"/>
    <property type="project" value="TreeGrafter"/>
</dbReference>
<dbReference type="PANTHER" id="PTHR24567">
    <property type="entry name" value="CRP FAMILY TRANSCRIPTIONAL REGULATORY PROTEIN"/>
    <property type="match status" value="1"/>
</dbReference>
<dbReference type="InterPro" id="IPR012318">
    <property type="entry name" value="HTH_CRP"/>
</dbReference>
<evidence type="ECO:0008006" key="8">
    <source>
        <dbReference type="Google" id="ProtNLM"/>
    </source>
</evidence>
<feature type="domain" description="HTH crp-type" evidence="5">
    <location>
        <begin position="161"/>
        <end position="227"/>
    </location>
</feature>
<dbReference type="SUPFAM" id="SSF46785">
    <property type="entry name" value="Winged helix' DNA-binding domain"/>
    <property type="match status" value="1"/>
</dbReference>
<dbReference type="PROSITE" id="PS50042">
    <property type="entry name" value="CNMP_BINDING_3"/>
    <property type="match status" value="1"/>
</dbReference>
<dbReference type="InterPro" id="IPR000595">
    <property type="entry name" value="cNMP-bd_dom"/>
</dbReference>
<dbReference type="InterPro" id="IPR018490">
    <property type="entry name" value="cNMP-bd_dom_sf"/>
</dbReference>
<evidence type="ECO:0000256" key="2">
    <source>
        <dbReference type="ARBA" id="ARBA00023125"/>
    </source>
</evidence>
<keyword evidence="7" id="KW-1185">Reference proteome</keyword>
<proteinExistence type="predicted"/>
<dbReference type="RefSeq" id="WP_055942706.1">
    <property type="nucleotide sequence ID" value="NZ_LLKB01000001.1"/>
</dbReference>
<dbReference type="GO" id="GO:0005829">
    <property type="term" value="C:cytosol"/>
    <property type="evidence" value="ECO:0007669"/>
    <property type="project" value="TreeGrafter"/>
</dbReference>
<dbReference type="Gene3D" id="2.60.120.10">
    <property type="entry name" value="Jelly Rolls"/>
    <property type="match status" value="1"/>
</dbReference>
<evidence type="ECO:0000259" key="5">
    <source>
        <dbReference type="PROSITE" id="PS51063"/>
    </source>
</evidence>
<organism evidence="6 7">
    <name type="scientific">Butyribacter intestini</name>
    <dbReference type="NCBI Taxonomy" id="1703332"/>
    <lineage>
        <taxon>Bacteria</taxon>
        <taxon>Bacillati</taxon>
        <taxon>Bacillota</taxon>
        <taxon>Clostridia</taxon>
        <taxon>Lachnospirales</taxon>
        <taxon>Lachnospiraceae</taxon>
        <taxon>Butyribacter</taxon>
    </lineage>
</organism>
<evidence type="ECO:0000313" key="6">
    <source>
        <dbReference type="EMBL" id="KQC86779.1"/>
    </source>
</evidence>